<feature type="repeat" description="PPR" evidence="3">
    <location>
        <begin position="288"/>
        <end position="322"/>
    </location>
</feature>
<dbReference type="PROSITE" id="PS51375">
    <property type="entry name" value="PPR"/>
    <property type="match status" value="4"/>
</dbReference>
<keyword evidence="2" id="KW-0677">Repeat</keyword>
<dbReference type="EMBL" id="JADFTS010000002">
    <property type="protein sequence ID" value="KAF9620290.1"/>
    <property type="molecule type" value="Genomic_DNA"/>
</dbReference>
<feature type="repeat" description="PPR" evidence="3">
    <location>
        <begin position="257"/>
        <end position="287"/>
    </location>
</feature>
<evidence type="ECO:0000256" key="3">
    <source>
        <dbReference type="PROSITE-ProRule" id="PRU00708"/>
    </source>
</evidence>
<sequence length="411" mass="46970">MDCRKKSWRFAYSSNSRFGVMESSKSLNCKPTSEHHRREIDSVQVTVVKEMKFFGVSFNEVALASLISAYSHLGGSYDECMVHVLAIKAGLEMFLLVSTNLVLIYCNRFRLGDTKVIFNEMPERNEVTWNVMLNGYSKMCLVDLARKLFDRIPIRDLVSWSIMIDCYVRADMLDEASSVYREMVFAGLVPNEVMTIDLVSSCGRLVALDEGQQLHGWTVKTGLECYVFMQATIIHFYAPCSMMDLACLQFESGCKDNIISWNTLVAWFVRNKMVDLARQVFNEMPERDVVSWSSMVAGYAQIGQYDSTLELFHDMLESGVQPNEITMVSVLSSIASMGKIDHGKWVIVGSKRYWLISISDQLLCVSKRSCFSKDSRKWQTPRTFILLFVTMEHEWSTLDITYRVTLTMAAV</sequence>
<evidence type="ECO:0000313" key="4">
    <source>
        <dbReference type="EMBL" id="KAF9620290.1"/>
    </source>
</evidence>
<feature type="repeat" description="PPR" evidence="3">
    <location>
        <begin position="156"/>
        <end position="190"/>
    </location>
</feature>
<dbReference type="Gene3D" id="1.25.40.10">
    <property type="entry name" value="Tetratricopeptide repeat domain"/>
    <property type="match status" value="2"/>
</dbReference>
<accession>A0A835M5S8</accession>
<dbReference type="Pfam" id="PF13041">
    <property type="entry name" value="PPR_2"/>
    <property type="match status" value="1"/>
</dbReference>
<dbReference type="OrthoDB" id="601293at2759"/>
<evidence type="ECO:0000256" key="1">
    <source>
        <dbReference type="ARBA" id="ARBA00006643"/>
    </source>
</evidence>
<dbReference type="PANTHER" id="PTHR47926">
    <property type="entry name" value="PENTATRICOPEPTIDE REPEAT-CONTAINING PROTEIN"/>
    <property type="match status" value="1"/>
</dbReference>
<dbReference type="NCBIfam" id="TIGR00756">
    <property type="entry name" value="PPR"/>
    <property type="match status" value="4"/>
</dbReference>
<dbReference type="InterPro" id="IPR046960">
    <property type="entry name" value="PPR_At4g14850-like_plant"/>
</dbReference>
<dbReference type="GO" id="GO:0009451">
    <property type="term" value="P:RNA modification"/>
    <property type="evidence" value="ECO:0007669"/>
    <property type="project" value="InterPro"/>
</dbReference>
<organism evidence="4 5">
    <name type="scientific">Coptis chinensis</name>
    <dbReference type="NCBI Taxonomy" id="261450"/>
    <lineage>
        <taxon>Eukaryota</taxon>
        <taxon>Viridiplantae</taxon>
        <taxon>Streptophyta</taxon>
        <taxon>Embryophyta</taxon>
        <taxon>Tracheophyta</taxon>
        <taxon>Spermatophyta</taxon>
        <taxon>Magnoliopsida</taxon>
        <taxon>Ranunculales</taxon>
        <taxon>Ranunculaceae</taxon>
        <taxon>Coptidoideae</taxon>
        <taxon>Coptis</taxon>
    </lineage>
</organism>
<feature type="repeat" description="PPR" evidence="3">
    <location>
        <begin position="125"/>
        <end position="155"/>
    </location>
</feature>
<dbReference type="GO" id="GO:0003723">
    <property type="term" value="F:RNA binding"/>
    <property type="evidence" value="ECO:0007669"/>
    <property type="project" value="InterPro"/>
</dbReference>
<name>A0A835M5S8_9MAGN</name>
<evidence type="ECO:0000256" key="2">
    <source>
        <dbReference type="ARBA" id="ARBA00022737"/>
    </source>
</evidence>
<dbReference type="InterPro" id="IPR002885">
    <property type="entry name" value="PPR_rpt"/>
</dbReference>
<reference evidence="4 5" key="1">
    <citation type="submission" date="2020-10" db="EMBL/GenBank/DDBJ databases">
        <title>The Coptis chinensis genome and diversification of protoberbering-type alkaloids.</title>
        <authorList>
            <person name="Wang B."/>
            <person name="Shu S."/>
            <person name="Song C."/>
            <person name="Liu Y."/>
        </authorList>
    </citation>
    <scope>NUCLEOTIDE SEQUENCE [LARGE SCALE GENOMIC DNA]</scope>
    <source>
        <strain evidence="4">HL-2020</strain>
        <tissue evidence="4">Leaf</tissue>
    </source>
</reference>
<dbReference type="Pfam" id="PF01535">
    <property type="entry name" value="PPR"/>
    <property type="match status" value="2"/>
</dbReference>
<dbReference type="FunFam" id="1.25.40.10:FF:000333">
    <property type="entry name" value="Pentatricopeptide repeat-containing protein"/>
    <property type="match status" value="1"/>
</dbReference>
<dbReference type="InterPro" id="IPR011990">
    <property type="entry name" value="TPR-like_helical_dom_sf"/>
</dbReference>
<dbReference type="Proteomes" id="UP000631114">
    <property type="component" value="Unassembled WGS sequence"/>
</dbReference>
<comment type="similarity">
    <text evidence="1">Belongs to the PPR family. PCMP-H subfamily.</text>
</comment>
<evidence type="ECO:0008006" key="6">
    <source>
        <dbReference type="Google" id="ProtNLM"/>
    </source>
</evidence>
<dbReference type="PANTHER" id="PTHR47926:SF436">
    <property type="entry name" value="PENTATRICOPEPTIDE REPEAT-CONTAINING PROTEIN ELI1, CHLOROPLASTIC-LIKE ISOFORM X2"/>
    <property type="match status" value="1"/>
</dbReference>
<dbReference type="AlphaFoldDB" id="A0A835M5S8"/>
<evidence type="ECO:0000313" key="5">
    <source>
        <dbReference type="Proteomes" id="UP000631114"/>
    </source>
</evidence>
<gene>
    <name evidence="4" type="ORF">IFM89_011025</name>
</gene>
<comment type="caution">
    <text evidence="4">The sequence shown here is derived from an EMBL/GenBank/DDBJ whole genome shotgun (WGS) entry which is preliminary data.</text>
</comment>
<keyword evidence="5" id="KW-1185">Reference proteome</keyword>
<protein>
    <recommendedName>
        <fullName evidence="6">Pentatricopeptide repeat-containing protein</fullName>
    </recommendedName>
</protein>
<proteinExistence type="inferred from homology"/>